<dbReference type="GO" id="GO:0044874">
    <property type="term" value="P:lipoprotein localization to outer membrane"/>
    <property type="evidence" value="ECO:0007669"/>
    <property type="project" value="UniProtKB-UniRule"/>
</dbReference>
<organism evidence="11 12">
    <name type="scientific">Methylovorus glucosotrophus (strain SIP3-4)</name>
    <dbReference type="NCBI Taxonomy" id="582744"/>
    <lineage>
        <taxon>Bacteria</taxon>
        <taxon>Pseudomonadati</taxon>
        <taxon>Pseudomonadota</taxon>
        <taxon>Betaproteobacteria</taxon>
        <taxon>Nitrosomonadales</taxon>
        <taxon>Methylophilaceae</taxon>
        <taxon>Methylovorus</taxon>
    </lineage>
</organism>
<dbReference type="Pfam" id="PF03548">
    <property type="entry name" value="LolA"/>
    <property type="match status" value="1"/>
</dbReference>
<dbReference type="InterPro" id="IPR029046">
    <property type="entry name" value="LolA/LolB/LppX"/>
</dbReference>
<dbReference type="PANTHER" id="PTHR35869">
    <property type="entry name" value="OUTER-MEMBRANE LIPOPROTEIN CARRIER PROTEIN"/>
    <property type="match status" value="1"/>
</dbReference>
<keyword evidence="6 10" id="KW-0732">Signal</keyword>
<dbReference type="PANTHER" id="PTHR35869:SF1">
    <property type="entry name" value="OUTER-MEMBRANE LIPOPROTEIN CARRIER PROTEIN"/>
    <property type="match status" value="1"/>
</dbReference>
<dbReference type="Proteomes" id="UP000002743">
    <property type="component" value="Chromosome"/>
</dbReference>
<dbReference type="GO" id="GO:0042597">
    <property type="term" value="C:periplasmic space"/>
    <property type="evidence" value="ECO:0007669"/>
    <property type="project" value="UniProtKB-SubCell"/>
</dbReference>
<sequence length="209" mass="23048" precursor="true">MRSFLNTLLLAFSSASMLAPALAQADGPERLKAFYQNTVGLKAQFKQTVSDAQGRKVQEVTGDMQLQRPGKFRWDYQKPYVQQIVGDGQKVWLYDPELNQVTVRSLSKAIGSSPAAMLAGSKEMEKSFALQDGGNQGGLEWVKATPREKESGFEQIMIGFKGDQLAQMELLDSFGHRTLIEFSQIERNPTLAAQAFRFVPPAGADVVGE</sequence>
<keyword evidence="9 10" id="KW-0143">Chaperone</keyword>
<name>C6XD14_METGS</name>
<dbReference type="EMBL" id="CP001674">
    <property type="protein sequence ID" value="ACT50439.1"/>
    <property type="molecule type" value="Genomic_DNA"/>
</dbReference>
<dbReference type="NCBIfam" id="TIGR00547">
    <property type="entry name" value="lolA"/>
    <property type="match status" value="1"/>
</dbReference>
<keyword evidence="12" id="KW-1185">Reference proteome</keyword>
<gene>
    <name evidence="10" type="primary">lolA</name>
    <name evidence="11" type="ordered locus">Msip34_1192</name>
</gene>
<evidence type="ECO:0000313" key="11">
    <source>
        <dbReference type="EMBL" id="ACT50439.1"/>
    </source>
</evidence>
<dbReference type="STRING" id="582744.Msip34_1192"/>
<dbReference type="InterPro" id="IPR018323">
    <property type="entry name" value="OM_lipoprot_carrier_LolA_Pbac"/>
</dbReference>
<dbReference type="OrthoDB" id="9787361at2"/>
<keyword evidence="5 10" id="KW-0813">Transport</keyword>
<comment type="subunit">
    <text evidence="3 10">Monomer.</text>
</comment>
<evidence type="ECO:0000256" key="3">
    <source>
        <dbReference type="ARBA" id="ARBA00011245"/>
    </source>
</evidence>
<evidence type="ECO:0000256" key="9">
    <source>
        <dbReference type="ARBA" id="ARBA00023186"/>
    </source>
</evidence>
<keyword evidence="7 10" id="KW-0574">Periplasm</keyword>
<comment type="subcellular location">
    <subcellularLocation>
        <location evidence="1 10">Periplasm</location>
    </subcellularLocation>
</comment>
<evidence type="ECO:0000256" key="7">
    <source>
        <dbReference type="ARBA" id="ARBA00022764"/>
    </source>
</evidence>
<dbReference type="KEGG" id="mei:Msip34_1192"/>
<dbReference type="SUPFAM" id="SSF89392">
    <property type="entry name" value="Prokaryotic lipoproteins and lipoprotein localization factors"/>
    <property type="match status" value="1"/>
</dbReference>
<dbReference type="RefSeq" id="WP_015829939.1">
    <property type="nucleotide sequence ID" value="NC_012969.1"/>
</dbReference>
<proteinExistence type="inferred from homology"/>
<reference evidence="11 12" key="2">
    <citation type="journal article" date="2011" name="J. Bacteriol.">
        <title>Genomes of three methylotrophs from a single niche uncover genetic and metabolic divergence of Methylophilaceae.</title>
        <authorList>
            <person name="Lapidus A."/>
            <person name="Clum A."/>
            <person name="Labutti K."/>
            <person name="Kaluzhnaya M.G."/>
            <person name="Lim S."/>
            <person name="Beck D.A."/>
            <person name="Glavina Del Rio T."/>
            <person name="Nolan M."/>
            <person name="Mavromatis K."/>
            <person name="Huntemann M."/>
            <person name="Lucas S."/>
            <person name="Lidstrom M.E."/>
            <person name="Ivanova N."/>
            <person name="Chistoserdova L."/>
        </authorList>
    </citation>
    <scope>NUCLEOTIDE SEQUENCE [LARGE SCALE GENOMIC DNA]</scope>
    <source>
        <strain evidence="11 12">SIP3-4</strain>
    </source>
</reference>
<dbReference type="Gene3D" id="2.50.20.10">
    <property type="entry name" value="Lipoprotein localisation LolA/LolB/LppX"/>
    <property type="match status" value="1"/>
</dbReference>
<feature type="signal peptide" evidence="10">
    <location>
        <begin position="1"/>
        <end position="25"/>
    </location>
</feature>
<comment type="similarity">
    <text evidence="2 10">Belongs to the LolA family.</text>
</comment>
<dbReference type="AlphaFoldDB" id="C6XD14"/>
<evidence type="ECO:0000256" key="1">
    <source>
        <dbReference type="ARBA" id="ARBA00004418"/>
    </source>
</evidence>
<dbReference type="eggNOG" id="COG2834">
    <property type="taxonomic scope" value="Bacteria"/>
</dbReference>
<dbReference type="HAMAP" id="MF_00240">
    <property type="entry name" value="LolA"/>
    <property type="match status" value="1"/>
</dbReference>
<dbReference type="GO" id="GO:0042953">
    <property type="term" value="P:lipoprotein transport"/>
    <property type="evidence" value="ECO:0007669"/>
    <property type="project" value="InterPro"/>
</dbReference>
<dbReference type="CDD" id="cd16325">
    <property type="entry name" value="LolA"/>
    <property type="match status" value="1"/>
</dbReference>
<evidence type="ECO:0000256" key="4">
    <source>
        <dbReference type="ARBA" id="ARBA00014035"/>
    </source>
</evidence>
<evidence type="ECO:0000313" key="12">
    <source>
        <dbReference type="Proteomes" id="UP000002743"/>
    </source>
</evidence>
<reference evidence="12" key="1">
    <citation type="submission" date="2009-07" db="EMBL/GenBank/DDBJ databases">
        <title>Complete sequence of chromosome of Methylovorus sp. SIP3-4.</title>
        <authorList>
            <person name="Lucas S."/>
            <person name="Copeland A."/>
            <person name="Lapidus A."/>
            <person name="Glavina del Rio T."/>
            <person name="Tice H."/>
            <person name="Bruce D."/>
            <person name="Goodwin L."/>
            <person name="Pitluck S."/>
            <person name="Clum A."/>
            <person name="Larimer F."/>
            <person name="Land M."/>
            <person name="Hauser L."/>
            <person name="Kyrpides N."/>
            <person name="Mikhailova N."/>
            <person name="Kayluzhnaya M."/>
            <person name="Chistoserdova L."/>
        </authorList>
    </citation>
    <scope>NUCLEOTIDE SEQUENCE [LARGE SCALE GENOMIC DNA]</scope>
    <source>
        <strain evidence="12">SIP3-4</strain>
    </source>
</reference>
<accession>C6XD14</accession>
<evidence type="ECO:0000256" key="8">
    <source>
        <dbReference type="ARBA" id="ARBA00022927"/>
    </source>
</evidence>
<evidence type="ECO:0000256" key="5">
    <source>
        <dbReference type="ARBA" id="ARBA00022448"/>
    </source>
</evidence>
<evidence type="ECO:0000256" key="2">
    <source>
        <dbReference type="ARBA" id="ARBA00007615"/>
    </source>
</evidence>
<dbReference type="HOGENOM" id="CLU_087560_0_0_4"/>
<dbReference type="InterPro" id="IPR004564">
    <property type="entry name" value="OM_lipoprot_carrier_LolA-like"/>
</dbReference>
<keyword evidence="11" id="KW-0449">Lipoprotein</keyword>
<protein>
    <recommendedName>
        <fullName evidence="4 10">Outer-membrane lipoprotein carrier protein</fullName>
    </recommendedName>
</protein>
<evidence type="ECO:0000256" key="6">
    <source>
        <dbReference type="ARBA" id="ARBA00022729"/>
    </source>
</evidence>
<keyword evidence="8 10" id="KW-0653">Protein transport</keyword>
<feature type="chain" id="PRO_5009008670" description="Outer-membrane lipoprotein carrier protein" evidence="10">
    <location>
        <begin position="26"/>
        <end position="209"/>
    </location>
</feature>
<comment type="function">
    <text evidence="10">Participates in the translocation of lipoproteins from the inner membrane to the outer membrane. Only forms a complex with a lipoprotein if the residue after the N-terminal Cys is not an aspartate (The Asp acts as a targeting signal to indicate that the lipoprotein should stay in the inner membrane).</text>
</comment>
<evidence type="ECO:0000256" key="10">
    <source>
        <dbReference type="HAMAP-Rule" id="MF_00240"/>
    </source>
</evidence>